<dbReference type="EMBL" id="CP115300">
    <property type="protein sequence ID" value="WBO61509.1"/>
    <property type="molecule type" value="Genomic_DNA"/>
</dbReference>
<gene>
    <name evidence="1" type="ORF">O1G22_00765</name>
</gene>
<protein>
    <submittedName>
        <fullName evidence="1">Uncharacterized protein</fullName>
    </submittedName>
</protein>
<sequence>MHLVHLVLTRPDLPQPSSADAERVLDTLWAHLDPRSGIEHIRTRPRASGVDLGLFFSGDGSGTGGAPQTAAAIDHLLASLPGWTATPPQ</sequence>
<accession>A0ABY7NTE8</accession>
<keyword evidence="2" id="KW-1185">Reference proteome</keyword>
<organism evidence="1 2">
    <name type="scientific">Streptomyces camelliae</name>
    <dbReference type="NCBI Taxonomy" id="3004093"/>
    <lineage>
        <taxon>Bacteria</taxon>
        <taxon>Bacillati</taxon>
        <taxon>Actinomycetota</taxon>
        <taxon>Actinomycetes</taxon>
        <taxon>Kitasatosporales</taxon>
        <taxon>Streptomycetaceae</taxon>
        <taxon>Streptomyces</taxon>
    </lineage>
</organism>
<evidence type="ECO:0000313" key="2">
    <source>
        <dbReference type="Proteomes" id="UP001212326"/>
    </source>
</evidence>
<proteinExistence type="predicted"/>
<reference evidence="1 2" key="1">
    <citation type="submission" date="2022-12" db="EMBL/GenBank/DDBJ databases">
        <authorList>
            <person name="Mo P."/>
        </authorList>
    </citation>
    <scope>NUCLEOTIDE SEQUENCE [LARGE SCALE GENOMIC DNA]</scope>
    <source>
        <strain evidence="1 2">HUAS 2-6</strain>
    </source>
</reference>
<evidence type="ECO:0000313" key="1">
    <source>
        <dbReference type="EMBL" id="WBO61509.1"/>
    </source>
</evidence>
<dbReference type="Proteomes" id="UP001212326">
    <property type="component" value="Chromosome"/>
</dbReference>
<name>A0ABY7NTE8_9ACTN</name>
<dbReference type="RefSeq" id="WP_270079471.1">
    <property type="nucleotide sequence ID" value="NZ_CP115300.1"/>
</dbReference>